<keyword evidence="6" id="KW-0677">Repeat</keyword>
<comment type="subcellular location">
    <subcellularLocation>
        <location evidence="2">Cytoplasm</location>
    </subcellularLocation>
    <subcellularLocation>
        <location evidence="1">Nucleus</location>
    </subcellularLocation>
</comment>
<proteinExistence type="predicted"/>
<evidence type="ECO:0000256" key="2">
    <source>
        <dbReference type="ARBA" id="ARBA00004496"/>
    </source>
</evidence>
<keyword evidence="5" id="KW-0479">Metal-binding</keyword>
<dbReference type="PROSITE" id="PS00973">
    <property type="entry name" value="USP_2"/>
    <property type="match status" value="1"/>
</dbReference>
<evidence type="ECO:0000256" key="8">
    <source>
        <dbReference type="ARBA" id="ARBA00023242"/>
    </source>
</evidence>
<evidence type="ECO:0000313" key="10">
    <source>
        <dbReference type="EMBL" id="PIO29180.1"/>
    </source>
</evidence>
<accession>A0A2G9RMT7</accession>
<dbReference type="SUPFAM" id="SSF54001">
    <property type="entry name" value="Cysteine proteinases"/>
    <property type="match status" value="1"/>
</dbReference>
<dbReference type="InterPro" id="IPR050185">
    <property type="entry name" value="Ub_carboxyl-term_hydrolase"/>
</dbReference>
<dbReference type="PANTHER" id="PTHR21646:SF45">
    <property type="entry name" value="UBIQUITIN CARBOXYL-TERMINAL HYDROLASE 4"/>
    <property type="match status" value="1"/>
</dbReference>
<evidence type="ECO:0000256" key="5">
    <source>
        <dbReference type="ARBA" id="ARBA00022723"/>
    </source>
</evidence>
<evidence type="ECO:0000259" key="9">
    <source>
        <dbReference type="PROSITE" id="PS50235"/>
    </source>
</evidence>
<keyword evidence="8" id="KW-0539">Nucleus</keyword>
<dbReference type="Gene3D" id="3.10.20.90">
    <property type="entry name" value="Phosphatidylinositol 3-kinase Catalytic Subunit, Chain A, domain 1"/>
    <property type="match status" value="1"/>
</dbReference>
<name>A0A2G9RMT7_AQUCT</name>
<dbReference type="EMBL" id="KV937510">
    <property type="protein sequence ID" value="PIO29180.1"/>
    <property type="molecule type" value="Genomic_DNA"/>
</dbReference>
<gene>
    <name evidence="10" type="ORF">AB205_0167320</name>
</gene>
<dbReference type="InterPro" id="IPR028889">
    <property type="entry name" value="USP"/>
</dbReference>
<keyword evidence="3" id="KW-0963">Cytoplasm</keyword>
<dbReference type="InterPro" id="IPR038765">
    <property type="entry name" value="Papain-like_cys_pep_sf"/>
</dbReference>
<evidence type="ECO:0000256" key="7">
    <source>
        <dbReference type="ARBA" id="ARBA00022833"/>
    </source>
</evidence>
<reference evidence="11" key="1">
    <citation type="journal article" date="2017" name="Nat. Commun.">
        <title>The North American bullfrog draft genome provides insight into hormonal regulation of long noncoding RNA.</title>
        <authorList>
            <person name="Hammond S.A."/>
            <person name="Warren R.L."/>
            <person name="Vandervalk B.P."/>
            <person name="Kucuk E."/>
            <person name="Khan H."/>
            <person name="Gibb E.A."/>
            <person name="Pandoh P."/>
            <person name="Kirk H."/>
            <person name="Zhao Y."/>
            <person name="Jones M."/>
            <person name="Mungall A.J."/>
            <person name="Coope R."/>
            <person name="Pleasance S."/>
            <person name="Moore R.A."/>
            <person name="Holt R.A."/>
            <person name="Round J.M."/>
            <person name="Ohora S."/>
            <person name="Walle B.V."/>
            <person name="Veldhoen N."/>
            <person name="Helbing C.C."/>
            <person name="Birol I."/>
        </authorList>
    </citation>
    <scope>NUCLEOTIDE SEQUENCE [LARGE SCALE GENOMIC DNA]</scope>
</reference>
<keyword evidence="4" id="KW-0378">Hydrolase</keyword>
<keyword evidence="4" id="KW-0645">Protease</keyword>
<keyword evidence="7" id="KW-0862">Zinc</keyword>
<dbReference type="GO" id="GO:0046872">
    <property type="term" value="F:metal ion binding"/>
    <property type="evidence" value="ECO:0007669"/>
    <property type="project" value="UniProtKB-KW"/>
</dbReference>
<evidence type="ECO:0000256" key="6">
    <source>
        <dbReference type="ARBA" id="ARBA00022737"/>
    </source>
</evidence>
<dbReference type="PROSITE" id="PS50235">
    <property type="entry name" value="USP_3"/>
    <property type="match status" value="1"/>
</dbReference>
<dbReference type="GO" id="GO:0005737">
    <property type="term" value="C:cytoplasm"/>
    <property type="evidence" value="ECO:0007669"/>
    <property type="project" value="UniProtKB-SubCell"/>
</dbReference>
<dbReference type="Proteomes" id="UP000228934">
    <property type="component" value="Unassembled WGS sequence"/>
</dbReference>
<evidence type="ECO:0000313" key="11">
    <source>
        <dbReference type="Proteomes" id="UP000228934"/>
    </source>
</evidence>
<dbReference type="InterPro" id="IPR018200">
    <property type="entry name" value="USP_CS"/>
</dbReference>
<dbReference type="GO" id="GO:0004843">
    <property type="term" value="F:cysteine-type deubiquitinase activity"/>
    <property type="evidence" value="ECO:0007669"/>
    <property type="project" value="UniProtKB-EC"/>
</dbReference>
<dbReference type="InterPro" id="IPR028135">
    <property type="entry name" value="Ub_USP-typ"/>
</dbReference>
<feature type="domain" description="USP" evidence="9">
    <location>
        <begin position="1"/>
        <end position="220"/>
    </location>
</feature>
<keyword evidence="11" id="KW-1185">Reference proteome</keyword>
<dbReference type="GO" id="GO:0006508">
    <property type="term" value="P:proteolysis"/>
    <property type="evidence" value="ECO:0007669"/>
    <property type="project" value="UniProtKB-KW"/>
</dbReference>
<dbReference type="AlphaFoldDB" id="A0A2G9RMT7"/>
<sequence>MALSVSGIWLTADGSSNGRSMSATTRGTCTMSGRTVSTRALWIILDCFQVVEHGMFVKHCKVEVYLIELKLSENNDPEKMVSRHFSKADTIEFIEKEVRRIFNIPPEKETRLWNRYMTNTYEQLTKPDNTVQDAGLYQGQCFLSVSRNLIMSEFVCDPTADPYIYDLVAVSNHYGGMGGGHYTAYAKNQDTGQWYYFDDSSVSPASEDQIVSTKIFSTFQ</sequence>
<dbReference type="GO" id="GO:0016579">
    <property type="term" value="P:protein deubiquitination"/>
    <property type="evidence" value="ECO:0007669"/>
    <property type="project" value="InterPro"/>
</dbReference>
<dbReference type="OrthoDB" id="265776at2759"/>
<protein>
    <recommendedName>
        <fullName evidence="9">USP domain-containing protein</fullName>
    </recommendedName>
</protein>
<dbReference type="Pfam" id="PF14836">
    <property type="entry name" value="Ubiquitin_3"/>
    <property type="match status" value="1"/>
</dbReference>
<evidence type="ECO:0000256" key="4">
    <source>
        <dbReference type="ARBA" id="ARBA00022670"/>
    </source>
</evidence>
<evidence type="ECO:0000256" key="3">
    <source>
        <dbReference type="ARBA" id="ARBA00022490"/>
    </source>
</evidence>
<dbReference type="PANTHER" id="PTHR21646">
    <property type="entry name" value="UBIQUITIN CARBOXYL-TERMINAL HYDROLASE"/>
    <property type="match status" value="1"/>
</dbReference>
<evidence type="ECO:0000256" key="1">
    <source>
        <dbReference type="ARBA" id="ARBA00004123"/>
    </source>
</evidence>
<dbReference type="GO" id="GO:0005634">
    <property type="term" value="C:nucleus"/>
    <property type="evidence" value="ECO:0007669"/>
    <property type="project" value="UniProtKB-SubCell"/>
</dbReference>
<organism evidence="10 11">
    <name type="scientific">Aquarana catesbeiana</name>
    <name type="common">American bullfrog</name>
    <name type="synonym">Rana catesbeiana</name>
    <dbReference type="NCBI Taxonomy" id="8400"/>
    <lineage>
        <taxon>Eukaryota</taxon>
        <taxon>Metazoa</taxon>
        <taxon>Chordata</taxon>
        <taxon>Craniata</taxon>
        <taxon>Vertebrata</taxon>
        <taxon>Euteleostomi</taxon>
        <taxon>Amphibia</taxon>
        <taxon>Batrachia</taxon>
        <taxon>Anura</taxon>
        <taxon>Neobatrachia</taxon>
        <taxon>Ranoidea</taxon>
        <taxon>Ranidae</taxon>
        <taxon>Aquarana</taxon>
    </lineage>
</organism>